<dbReference type="OrthoDB" id="9815002at2"/>
<dbReference type="InterPro" id="IPR008258">
    <property type="entry name" value="Transglycosylase_SLT_dom_1"/>
</dbReference>
<sequence length="405" mass="45129">MRRFLILFICMVVLQSLKAQPFQADTSALLPVKEVAVSKYQNVIFKRRLDSIQKDVPLDYNEVVQGYIDLYAGRRDEMGRILGLSQYYFPIYEKAFRDAGVPDEIKYLSVVESALQPNANSRVGAGGLWQFMSETAKIYHLSINDYVDERRDPVLASQAAAAYLKDAYQQFGDWLLAIASYNCGKSNVENALARTGANDYWSIRQLLPAETRGYVPAYIAVTYVMNYYKRHGIYLQASDIPLQNDTVMVNRIVPMSRIAAAVGMDLKEVAVLNPSYRMMIVNGTPSSPRRILVPKSRKDRHAILIQAIDNPNYVIPPYRPVYAPVAQTRALVPAAASSTASPQSAVVTVAGNVPAHHTTVKGETLEDIATKYGLKVDDLLQWNKQLGNSKTVRLMGGLTVNLNRG</sequence>
<dbReference type="Gene3D" id="1.10.530.10">
    <property type="match status" value="1"/>
</dbReference>
<proteinExistence type="inferred from homology"/>
<comment type="similarity">
    <text evidence="1">Belongs to the transglycosylase Slt family.</text>
</comment>
<reference evidence="4 5" key="1">
    <citation type="submission" date="2018-08" db="EMBL/GenBank/DDBJ databases">
        <title>Mucilaginibacter terrae sp. nov., isolated from manganese diggings.</title>
        <authorList>
            <person name="Huang Y."/>
            <person name="Zhou Z."/>
        </authorList>
    </citation>
    <scope>NUCLEOTIDE SEQUENCE [LARGE SCALE GENOMIC DNA]</scope>
    <source>
        <strain evidence="4 5">ZH6</strain>
    </source>
</reference>
<dbReference type="Pfam" id="PF01464">
    <property type="entry name" value="SLT"/>
    <property type="match status" value="1"/>
</dbReference>
<gene>
    <name evidence="4" type="ORF">DYU05_19730</name>
</gene>
<dbReference type="GO" id="GO:0000270">
    <property type="term" value="P:peptidoglycan metabolic process"/>
    <property type="evidence" value="ECO:0007669"/>
    <property type="project" value="InterPro"/>
</dbReference>
<dbReference type="CDD" id="cd00118">
    <property type="entry name" value="LysM"/>
    <property type="match status" value="1"/>
</dbReference>
<keyword evidence="5" id="KW-1185">Reference proteome</keyword>
<dbReference type="EMBL" id="QWDE01000006">
    <property type="protein sequence ID" value="RFZ81217.1"/>
    <property type="molecule type" value="Genomic_DNA"/>
</dbReference>
<dbReference type="Gene3D" id="3.10.350.10">
    <property type="entry name" value="LysM domain"/>
    <property type="match status" value="1"/>
</dbReference>
<dbReference type="PANTHER" id="PTHR37423">
    <property type="entry name" value="SOLUBLE LYTIC MUREIN TRANSGLYCOSYLASE-RELATED"/>
    <property type="match status" value="1"/>
</dbReference>
<dbReference type="PANTHER" id="PTHR37423:SF2">
    <property type="entry name" value="MEMBRANE-BOUND LYTIC MUREIN TRANSGLYCOSYLASE C"/>
    <property type="match status" value="1"/>
</dbReference>
<dbReference type="GO" id="GO:0016020">
    <property type="term" value="C:membrane"/>
    <property type="evidence" value="ECO:0007669"/>
    <property type="project" value="InterPro"/>
</dbReference>
<dbReference type="InterPro" id="IPR036779">
    <property type="entry name" value="LysM_dom_sf"/>
</dbReference>
<feature type="chain" id="PRO_5017755077" evidence="2">
    <location>
        <begin position="20"/>
        <end position="405"/>
    </location>
</feature>
<dbReference type="PROSITE" id="PS51782">
    <property type="entry name" value="LYSM"/>
    <property type="match status" value="1"/>
</dbReference>
<feature type="signal peptide" evidence="2">
    <location>
        <begin position="1"/>
        <end position="19"/>
    </location>
</feature>
<comment type="caution">
    <text evidence="4">The sequence shown here is derived from an EMBL/GenBank/DDBJ whole genome shotgun (WGS) entry which is preliminary data.</text>
</comment>
<dbReference type="SUPFAM" id="SSF54106">
    <property type="entry name" value="LysM domain"/>
    <property type="match status" value="1"/>
</dbReference>
<evidence type="ECO:0000313" key="4">
    <source>
        <dbReference type="EMBL" id="RFZ81217.1"/>
    </source>
</evidence>
<dbReference type="CDD" id="cd16894">
    <property type="entry name" value="MltD-like"/>
    <property type="match status" value="1"/>
</dbReference>
<dbReference type="Pfam" id="PF01476">
    <property type="entry name" value="LysM"/>
    <property type="match status" value="1"/>
</dbReference>
<accession>A0A3E2NJP4</accession>
<keyword evidence="2" id="KW-0732">Signal</keyword>
<evidence type="ECO:0000259" key="3">
    <source>
        <dbReference type="PROSITE" id="PS51782"/>
    </source>
</evidence>
<dbReference type="Proteomes" id="UP000260823">
    <property type="component" value="Unassembled WGS sequence"/>
</dbReference>
<dbReference type="InterPro" id="IPR000189">
    <property type="entry name" value="Transglyc_AS"/>
</dbReference>
<evidence type="ECO:0000256" key="2">
    <source>
        <dbReference type="SAM" id="SignalP"/>
    </source>
</evidence>
<evidence type="ECO:0000313" key="5">
    <source>
        <dbReference type="Proteomes" id="UP000260823"/>
    </source>
</evidence>
<dbReference type="SUPFAM" id="SSF53955">
    <property type="entry name" value="Lysozyme-like"/>
    <property type="match status" value="1"/>
</dbReference>
<dbReference type="InterPro" id="IPR023346">
    <property type="entry name" value="Lysozyme-like_dom_sf"/>
</dbReference>
<dbReference type="InterPro" id="IPR018392">
    <property type="entry name" value="LysM"/>
</dbReference>
<evidence type="ECO:0000256" key="1">
    <source>
        <dbReference type="ARBA" id="ARBA00007734"/>
    </source>
</evidence>
<protein>
    <submittedName>
        <fullName evidence="4">LysM peptidoglycan-binding domain-containing protein</fullName>
    </submittedName>
</protein>
<dbReference type="PROSITE" id="PS00922">
    <property type="entry name" value="TRANSGLYCOSYLASE"/>
    <property type="match status" value="1"/>
</dbReference>
<feature type="domain" description="LysM" evidence="3">
    <location>
        <begin position="355"/>
        <end position="402"/>
    </location>
</feature>
<organism evidence="4 5">
    <name type="scientific">Mucilaginibacter terrenus</name>
    <dbReference type="NCBI Taxonomy" id="2482727"/>
    <lineage>
        <taxon>Bacteria</taxon>
        <taxon>Pseudomonadati</taxon>
        <taxon>Bacteroidota</taxon>
        <taxon>Sphingobacteriia</taxon>
        <taxon>Sphingobacteriales</taxon>
        <taxon>Sphingobacteriaceae</taxon>
        <taxon>Mucilaginibacter</taxon>
    </lineage>
</organism>
<name>A0A3E2NJP4_9SPHI</name>
<dbReference type="RefSeq" id="WP_117384892.1">
    <property type="nucleotide sequence ID" value="NZ_QWDE01000006.1"/>
</dbReference>
<dbReference type="GO" id="GO:0008933">
    <property type="term" value="F:peptidoglycan lytic transglycosylase activity"/>
    <property type="evidence" value="ECO:0007669"/>
    <property type="project" value="InterPro"/>
</dbReference>
<dbReference type="AlphaFoldDB" id="A0A3E2NJP4"/>